<dbReference type="VEuPathDB" id="FungiDB:PTTG_30180"/>
<dbReference type="EnsemblFungi" id="PTTG_30180-t43_1">
    <property type="protein sequence ID" value="PTTG_30180-t43_1-p1"/>
    <property type="gene ID" value="PTTG_30180"/>
</dbReference>
<feature type="region of interest" description="Disordered" evidence="1">
    <location>
        <begin position="386"/>
        <end position="427"/>
    </location>
</feature>
<dbReference type="Proteomes" id="UP000005240">
    <property type="component" value="Unassembled WGS sequence"/>
</dbReference>
<dbReference type="EMBL" id="ADAS02002141">
    <property type="protein sequence ID" value="OAV85938.1"/>
    <property type="molecule type" value="Genomic_DNA"/>
</dbReference>
<name>A0A180G048_PUCT1</name>
<feature type="region of interest" description="Disordered" evidence="1">
    <location>
        <begin position="57"/>
        <end position="90"/>
    </location>
</feature>
<feature type="compositionally biased region" description="Low complexity" evidence="1">
    <location>
        <begin position="386"/>
        <end position="397"/>
    </location>
</feature>
<evidence type="ECO:0000256" key="1">
    <source>
        <dbReference type="SAM" id="MobiDB-lite"/>
    </source>
</evidence>
<dbReference type="OrthoDB" id="2507583at2759"/>
<feature type="compositionally biased region" description="Low complexity" evidence="1">
    <location>
        <begin position="214"/>
        <end position="225"/>
    </location>
</feature>
<feature type="region of interest" description="Disordered" evidence="1">
    <location>
        <begin position="108"/>
        <end position="283"/>
    </location>
</feature>
<dbReference type="AlphaFoldDB" id="A0A180G048"/>
<organism evidence="2">
    <name type="scientific">Puccinia triticina (isolate 1-1 / race 1 (BBBD))</name>
    <name type="common">Brown leaf rust fungus</name>
    <dbReference type="NCBI Taxonomy" id="630390"/>
    <lineage>
        <taxon>Eukaryota</taxon>
        <taxon>Fungi</taxon>
        <taxon>Dikarya</taxon>
        <taxon>Basidiomycota</taxon>
        <taxon>Pucciniomycotina</taxon>
        <taxon>Pucciniomycetes</taxon>
        <taxon>Pucciniales</taxon>
        <taxon>Pucciniaceae</taxon>
        <taxon>Puccinia</taxon>
    </lineage>
</organism>
<keyword evidence="4" id="KW-1185">Reference proteome</keyword>
<reference evidence="2" key="1">
    <citation type="submission" date="2009-11" db="EMBL/GenBank/DDBJ databases">
        <authorList>
            <consortium name="The Broad Institute Genome Sequencing Platform"/>
            <person name="Ward D."/>
            <person name="Feldgarden M."/>
            <person name="Earl A."/>
            <person name="Young S.K."/>
            <person name="Zeng Q."/>
            <person name="Koehrsen M."/>
            <person name="Alvarado L."/>
            <person name="Berlin A."/>
            <person name="Bochicchio J."/>
            <person name="Borenstein D."/>
            <person name="Chapman S.B."/>
            <person name="Chen Z."/>
            <person name="Engels R."/>
            <person name="Freedman E."/>
            <person name="Gellesch M."/>
            <person name="Goldberg J."/>
            <person name="Griggs A."/>
            <person name="Gujja S."/>
            <person name="Heilman E."/>
            <person name="Heiman D."/>
            <person name="Hepburn T."/>
            <person name="Howarth C."/>
            <person name="Jen D."/>
            <person name="Larson L."/>
            <person name="Lewis B."/>
            <person name="Mehta T."/>
            <person name="Park D."/>
            <person name="Pearson M."/>
            <person name="Roberts A."/>
            <person name="Saif S."/>
            <person name="Shea T."/>
            <person name="Shenoy N."/>
            <person name="Sisk P."/>
            <person name="Stolte C."/>
            <person name="Sykes S."/>
            <person name="Thomson T."/>
            <person name="Walk T."/>
            <person name="White J."/>
            <person name="Yandava C."/>
            <person name="Izard J."/>
            <person name="Baranova O.V."/>
            <person name="Blanton J.M."/>
            <person name="Tanner A.C."/>
            <person name="Dewhirst F.E."/>
            <person name="Haas B."/>
            <person name="Nusbaum C."/>
            <person name="Birren B."/>
        </authorList>
    </citation>
    <scope>NUCLEOTIDE SEQUENCE [LARGE SCALE GENOMIC DNA]</scope>
    <source>
        <strain evidence="2">1-1 BBBD Race 1</strain>
    </source>
</reference>
<feature type="compositionally biased region" description="Polar residues" evidence="1">
    <location>
        <begin position="189"/>
        <end position="201"/>
    </location>
</feature>
<feature type="region of interest" description="Disordered" evidence="1">
    <location>
        <begin position="297"/>
        <end position="359"/>
    </location>
</feature>
<feature type="region of interest" description="Disordered" evidence="1">
    <location>
        <begin position="1"/>
        <end position="31"/>
    </location>
</feature>
<dbReference type="STRING" id="630390.A0A180G048"/>
<evidence type="ECO:0000313" key="4">
    <source>
        <dbReference type="Proteomes" id="UP000005240"/>
    </source>
</evidence>
<proteinExistence type="predicted"/>
<accession>A0A180G048</accession>
<feature type="compositionally biased region" description="Polar residues" evidence="1">
    <location>
        <begin position="115"/>
        <end position="133"/>
    </location>
</feature>
<feature type="compositionally biased region" description="Low complexity" evidence="1">
    <location>
        <begin position="297"/>
        <end position="309"/>
    </location>
</feature>
<evidence type="ECO:0000313" key="3">
    <source>
        <dbReference type="EnsemblFungi" id="PTTG_30180-t43_1-p1"/>
    </source>
</evidence>
<reference evidence="3" key="4">
    <citation type="submission" date="2025-05" db="UniProtKB">
        <authorList>
            <consortium name="EnsemblFungi"/>
        </authorList>
    </citation>
    <scope>IDENTIFICATION</scope>
    <source>
        <strain evidence="3">isolate 1-1 / race 1 (BBBD)</strain>
    </source>
</reference>
<feature type="compositionally biased region" description="Pro residues" evidence="1">
    <location>
        <begin position="406"/>
        <end position="420"/>
    </location>
</feature>
<gene>
    <name evidence="2" type="ORF">PTTG_30180</name>
</gene>
<protein>
    <submittedName>
        <fullName evidence="2 3">Uncharacterized protein</fullName>
    </submittedName>
</protein>
<sequence>MSSSDASSRPVLSPHPYPADPSSSLSPPSDFDWLAEKAETDKLTDLQLAHIGSEIESSRAAMFGPSRPDMNTSLPAEQPALRKPSMSSLSSAPLNQFASAELGHVPQFPAARLPSNPSYGSMPTATAPSNYPTLPTFHSGYAHLQQPPTDCQTRVSKPLAPPELSAVSHYSASMGIHKSPGPKPADQTEFPSDNVDPSSGRLSLDKSLELAPMGASSSPVGAVSPPGSPAQFGSFGQAGHSTAGAGGPKSIYPSLMNLTASFGRSGQEKTAGDSTETADSLVPSVHGMNLVSRRASVASLRSASSPSVPEEWVNEIEETGTTREEGDSDSEGGNEGGESLPHHKRFRLSPGLTRRSTPSLAASSIQSFAHNLATTRTSWIRPATSSASFTPLSSASTRPTVRLSSPDPPPGSRPPIPSTPRLPSSSPEKRALCLSWAMTTTTIYITGPTALKSATSFHFPLLSTLLFSTTLESFYLCFLSQLLLFDSFNHFMAALPVVRFI</sequence>
<reference evidence="3 4" key="3">
    <citation type="journal article" date="2017" name="G3 (Bethesda)">
        <title>Comparative analysis highlights variable genome content of wheat rusts and divergence of the mating loci.</title>
        <authorList>
            <person name="Cuomo C.A."/>
            <person name="Bakkeren G."/>
            <person name="Khalil H.B."/>
            <person name="Panwar V."/>
            <person name="Joly D."/>
            <person name="Linning R."/>
            <person name="Sakthikumar S."/>
            <person name="Song X."/>
            <person name="Adiconis X."/>
            <person name="Fan L."/>
            <person name="Goldberg J.M."/>
            <person name="Levin J.Z."/>
            <person name="Young S."/>
            <person name="Zeng Q."/>
            <person name="Anikster Y."/>
            <person name="Bruce M."/>
            <person name="Wang M."/>
            <person name="Yin C."/>
            <person name="McCallum B."/>
            <person name="Szabo L.J."/>
            <person name="Hulbert S."/>
            <person name="Chen X."/>
            <person name="Fellers J.P."/>
        </authorList>
    </citation>
    <scope>NUCLEOTIDE SEQUENCE</scope>
    <source>
        <strain evidence="3">isolate 1-1 / race 1 (BBBD)</strain>
        <strain evidence="4">Isolate 1-1 / race 1 (BBBD)</strain>
    </source>
</reference>
<feature type="compositionally biased region" description="Low complexity" evidence="1">
    <location>
        <begin position="20"/>
        <end position="29"/>
    </location>
</feature>
<reference evidence="2" key="2">
    <citation type="submission" date="2016-05" db="EMBL/GenBank/DDBJ databases">
        <title>Comparative analysis highlights variable genome content of wheat rusts and divergence of the mating loci.</title>
        <authorList>
            <person name="Cuomo C.A."/>
            <person name="Bakkeren G."/>
            <person name="Szabo L."/>
            <person name="Khalil H."/>
            <person name="Joly D."/>
            <person name="Goldberg J."/>
            <person name="Young S."/>
            <person name="Zeng Q."/>
            <person name="Fellers J."/>
        </authorList>
    </citation>
    <scope>NUCLEOTIDE SEQUENCE [LARGE SCALE GENOMIC DNA]</scope>
    <source>
        <strain evidence="2">1-1 BBBD Race 1</strain>
    </source>
</reference>
<evidence type="ECO:0000313" key="2">
    <source>
        <dbReference type="EMBL" id="OAV85938.1"/>
    </source>
</evidence>
<feature type="compositionally biased region" description="Polar residues" evidence="1">
    <location>
        <begin position="146"/>
        <end position="155"/>
    </location>
</feature>